<dbReference type="EMBL" id="DRZC01000035">
    <property type="protein sequence ID" value="HHQ80409.1"/>
    <property type="molecule type" value="Genomic_DNA"/>
</dbReference>
<protein>
    <recommendedName>
        <fullName evidence="2">HhH-GPD domain-containing protein</fullName>
    </recommendedName>
</protein>
<dbReference type="AlphaFoldDB" id="A0A7J3ZK34"/>
<comment type="caution">
    <text evidence="1">The sequence shown here is derived from an EMBL/GenBank/DDBJ whole genome shotgun (WGS) entry which is preliminary data.</text>
</comment>
<dbReference type="SUPFAM" id="SSF48150">
    <property type="entry name" value="DNA-glycosylase"/>
    <property type="match status" value="1"/>
</dbReference>
<sequence length="307" mass="34019">MVSPKGGILLDRPLDLELTYYPSFVLPFVDKVGEDRYAVVAGTFKGGVIELVGNTLRFKNLSPQAALYLSGAWFNPIDVASKLPRAARSRIWGLVETYSHLGLAIDPYDKELVFISVFLSRTTDFHVNTVGWCRALVSLTKSLSTIDSSVVLQVGSSFQLKQLPQALSSYLVEVVPLESEGAGLEEIKRSLLSIKNVGVKTALAYLLFTRPEASRIAPCDVHFASLAGRLELIDKPFTRPVKRLCARYECTTCPLRSRCAVALTSTLYKTLSGWIQTACYVHDKLYCRRRRCNSCAPCVRSLCSSKH</sequence>
<name>A0A7J3ZK34_9CREN</name>
<organism evidence="1">
    <name type="scientific">Fervidicoccus fontis</name>
    <dbReference type="NCBI Taxonomy" id="683846"/>
    <lineage>
        <taxon>Archaea</taxon>
        <taxon>Thermoproteota</taxon>
        <taxon>Thermoprotei</taxon>
        <taxon>Fervidicoccales</taxon>
        <taxon>Fervidicoccaceae</taxon>
        <taxon>Fervidicoccus</taxon>
    </lineage>
</organism>
<accession>A0A7J3ZK34</accession>
<dbReference type="InterPro" id="IPR011257">
    <property type="entry name" value="DNA_glycosylase"/>
</dbReference>
<evidence type="ECO:0000313" key="1">
    <source>
        <dbReference type="EMBL" id="HHQ80409.1"/>
    </source>
</evidence>
<gene>
    <name evidence="1" type="ORF">ENM78_02960</name>
</gene>
<dbReference type="GO" id="GO:0003824">
    <property type="term" value="F:catalytic activity"/>
    <property type="evidence" value="ECO:0007669"/>
    <property type="project" value="InterPro"/>
</dbReference>
<proteinExistence type="predicted"/>
<dbReference type="GO" id="GO:0006281">
    <property type="term" value="P:DNA repair"/>
    <property type="evidence" value="ECO:0007669"/>
    <property type="project" value="InterPro"/>
</dbReference>
<reference evidence="1" key="1">
    <citation type="journal article" date="2020" name="mSystems">
        <title>Genome- and Community-Level Interaction Insights into Carbon Utilization and Element Cycling Functions of Hydrothermarchaeota in Hydrothermal Sediment.</title>
        <authorList>
            <person name="Zhou Z."/>
            <person name="Liu Y."/>
            <person name="Xu W."/>
            <person name="Pan J."/>
            <person name="Luo Z.H."/>
            <person name="Li M."/>
        </authorList>
    </citation>
    <scope>NUCLEOTIDE SEQUENCE [LARGE SCALE GENOMIC DNA]</scope>
    <source>
        <strain evidence="1">SpSt-1116</strain>
    </source>
</reference>
<evidence type="ECO:0008006" key="2">
    <source>
        <dbReference type="Google" id="ProtNLM"/>
    </source>
</evidence>